<protein>
    <submittedName>
        <fullName evidence="2">Uncharacterized protein</fullName>
    </submittedName>
</protein>
<dbReference type="EMBL" id="KN122104">
    <property type="protein sequence ID" value="KFO33150.1"/>
    <property type="molecule type" value="Genomic_DNA"/>
</dbReference>
<name>A0A091DSB7_FUKDA</name>
<evidence type="ECO:0000313" key="2">
    <source>
        <dbReference type="EMBL" id="KFO33150.1"/>
    </source>
</evidence>
<reference evidence="2 3" key="1">
    <citation type="submission" date="2013-11" db="EMBL/GenBank/DDBJ databases">
        <title>The Damaraland mole rat (Fukomys damarensis) genome and evolution of African mole rats.</title>
        <authorList>
            <person name="Gladyshev V.N."/>
            <person name="Fang X."/>
        </authorList>
    </citation>
    <scope>NUCLEOTIDE SEQUENCE [LARGE SCALE GENOMIC DNA]</scope>
    <source>
        <tissue evidence="2">Liver</tissue>
    </source>
</reference>
<evidence type="ECO:0000256" key="1">
    <source>
        <dbReference type="SAM" id="MobiDB-lite"/>
    </source>
</evidence>
<sequence length="72" mass="8348">MDIKKRAQKTRSSHSDARDSPTLCWTRHRTSARSGPRDQRGGNRIEHRNHQERRNKVTLLGLVQGFAKVEEV</sequence>
<evidence type="ECO:0000313" key="3">
    <source>
        <dbReference type="Proteomes" id="UP000028990"/>
    </source>
</evidence>
<keyword evidence="3" id="KW-1185">Reference proteome</keyword>
<accession>A0A091DSB7</accession>
<dbReference type="AlphaFoldDB" id="A0A091DSB7"/>
<feature type="region of interest" description="Disordered" evidence="1">
    <location>
        <begin position="1"/>
        <end position="53"/>
    </location>
</feature>
<feature type="compositionally biased region" description="Basic and acidic residues" evidence="1">
    <location>
        <begin position="35"/>
        <end position="53"/>
    </location>
</feature>
<proteinExistence type="predicted"/>
<dbReference type="Proteomes" id="UP000028990">
    <property type="component" value="Unassembled WGS sequence"/>
</dbReference>
<organism evidence="2 3">
    <name type="scientific">Fukomys damarensis</name>
    <name type="common">Damaraland mole rat</name>
    <name type="synonym">Cryptomys damarensis</name>
    <dbReference type="NCBI Taxonomy" id="885580"/>
    <lineage>
        <taxon>Eukaryota</taxon>
        <taxon>Metazoa</taxon>
        <taxon>Chordata</taxon>
        <taxon>Craniata</taxon>
        <taxon>Vertebrata</taxon>
        <taxon>Euteleostomi</taxon>
        <taxon>Mammalia</taxon>
        <taxon>Eutheria</taxon>
        <taxon>Euarchontoglires</taxon>
        <taxon>Glires</taxon>
        <taxon>Rodentia</taxon>
        <taxon>Hystricomorpha</taxon>
        <taxon>Bathyergidae</taxon>
        <taxon>Fukomys</taxon>
    </lineage>
</organism>
<gene>
    <name evidence="2" type="ORF">H920_05338</name>
</gene>
<feature type="compositionally biased region" description="Basic residues" evidence="1">
    <location>
        <begin position="1"/>
        <end position="12"/>
    </location>
</feature>